<evidence type="ECO:0008006" key="3">
    <source>
        <dbReference type="Google" id="ProtNLM"/>
    </source>
</evidence>
<gene>
    <name evidence="1" type="ORF">K469DRAFT_234112</name>
</gene>
<dbReference type="EMBL" id="ML994613">
    <property type="protein sequence ID" value="KAF2193330.1"/>
    <property type="molecule type" value="Genomic_DNA"/>
</dbReference>
<dbReference type="Proteomes" id="UP000800200">
    <property type="component" value="Unassembled WGS sequence"/>
</dbReference>
<dbReference type="Gene3D" id="1.10.10.10">
    <property type="entry name" value="Winged helix-like DNA-binding domain superfamily/Winged helix DNA-binding domain"/>
    <property type="match status" value="1"/>
</dbReference>
<sequence>MPRTPLTLISSNTLKRKELTVYKRGIIMGKHLEGATLPLISRSLSVPPQTVRDTILKAVSRPNGESALRSSQPKYYKERDERKIVRFARLSPFLKYSDLQKDSGLTF</sequence>
<reference evidence="1" key="1">
    <citation type="journal article" date="2020" name="Stud. Mycol.">
        <title>101 Dothideomycetes genomes: a test case for predicting lifestyles and emergence of pathogens.</title>
        <authorList>
            <person name="Haridas S."/>
            <person name="Albert R."/>
            <person name="Binder M."/>
            <person name="Bloem J."/>
            <person name="Labutti K."/>
            <person name="Salamov A."/>
            <person name="Andreopoulos B."/>
            <person name="Baker S."/>
            <person name="Barry K."/>
            <person name="Bills G."/>
            <person name="Bluhm B."/>
            <person name="Cannon C."/>
            <person name="Castanera R."/>
            <person name="Culley D."/>
            <person name="Daum C."/>
            <person name="Ezra D."/>
            <person name="Gonzalez J."/>
            <person name="Henrissat B."/>
            <person name="Kuo A."/>
            <person name="Liang C."/>
            <person name="Lipzen A."/>
            <person name="Lutzoni F."/>
            <person name="Magnuson J."/>
            <person name="Mondo S."/>
            <person name="Nolan M."/>
            <person name="Ohm R."/>
            <person name="Pangilinan J."/>
            <person name="Park H.-J."/>
            <person name="Ramirez L."/>
            <person name="Alfaro M."/>
            <person name="Sun H."/>
            <person name="Tritt A."/>
            <person name="Yoshinaga Y."/>
            <person name="Zwiers L.-H."/>
            <person name="Turgeon B."/>
            <person name="Goodwin S."/>
            <person name="Spatafora J."/>
            <person name="Crous P."/>
            <person name="Grigoriev I."/>
        </authorList>
    </citation>
    <scope>NUCLEOTIDE SEQUENCE</scope>
    <source>
        <strain evidence="1">CBS 207.26</strain>
    </source>
</reference>
<name>A0A6A6ETB4_9PEZI</name>
<evidence type="ECO:0000313" key="1">
    <source>
        <dbReference type="EMBL" id="KAF2193330.1"/>
    </source>
</evidence>
<protein>
    <recommendedName>
        <fullName evidence="3">Transposase Tc1-like domain-containing protein</fullName>
    </recommendedName>
</protein>
<dbReference type="AlphaFoldDB" id="A0A6A6ETB4"/>
<accession>A0A6A6ETB4</accession>
<dbReference type="InterPro" id="IPR036388">
    <property type="entry name" value="WH-like_DNA-bd_sf"/>
</dbReference>
<keyword evidence="2" id="KW-1185">Reference proteome</keyword>
<evidence type="ECO:0000313" key="2">
    <source>
        <dbReference type="Proteomes" id="UP000800200"/>
    </source>
</evidence>
<proteinExistence type="predicted"/>
<dbReference type="OrthoDB" id="2351036at2759"/>
<organism evidence="1 2">
    <name type="scientific">Zopfia rhizophila CBS 207.26</name>
    <dbReference type="NCBI Taxonomy" id="1314779"/>
    <lineage>
        <taxon>Eukaryota</taxon>
        <taxon>Fungi</taxon>
        <taxon>Dikarya</taxon>
        <taxon>Ascomycota</taxon>
        <taxon>Pezizomycotina</taxon>
        <taxon>Dothideomycetes</taxon>
        <taxon>Dothideomycetes incertae sedis</taxon>
        <taxon>Zopfiaceae</taxon>
        <taxon>Zopfia</taxon>
    </lineage>
</organism>